<dbReference type="EMBL" id="BK035411">
    <property type="protein sequence ID" value="DAG99423.1"/>
    <property type="molecule type" value="Genomic_DNA"/>
</dbReference>
<sequence>MTKQQLVDEYAREHLCATCEWKNGDICTLPRCMKLEERSKNGRFSIRNIPCPALHYV</sequence>
<reference evidence="1" key="1">
    <citation type="journal article" date="2021" name="Proc. Natl. Acad. Sci. U.S.A.">
        <title>A Catalog of Tens of Thousands of Viruses from Human Metagenomes Reveals Hidden Associations with Chronic Diseases.</title>
        <authorList>
            <person name="Tisza M.J."/>
            <person name="Buck C.B."/>
        </authorList>
    </citation>
    <scope>NUCLEOTIDE SEQUENCE</scope>
    <source>
        <strain evidence="1">CtY4J10</strain>
    </source>
</reference>
<evidence type="ECO:0000313" key="1">
    <source>
        <dbReference type="EMBL" id="DAG99423.1"/>
    </source>
</evidence>
<accession>A0A8S5VVH2</accession>
<proteinExistence type="predicted"/>
<organism evidence="1">
    <name type="scientific">Ackermannviridae sp</name>
    <dbReference type="NCBI Taxonomy" id="2831612"/>
    <lineage>
        <taxon>Viruses</taxon>
        <taxon>Duplodnaviria</taxon>
        <taxon>Heunggongvirae</taxon>
        <taxon>Uroviricota</taxon>
        <taxon>Caudoviricetes</taxon>
        <taxon>Pantevenvirales</taxon>
        <taxon>Ackermannviridae</taxon>
    </lineage>
</organism>
<protein>
    <submittedName>
        <fullName evidence="1">Uncharacterized protein</fullName>
    </submittedName>
</protein>
<name>A0A8S5VVH2_9CAUD</name>